<dbReference type="SUPFAM" id="SSF53850">
    <property type="entry name" value="Periplasmic binding protein-like II"/>
    <property type="match status" value="1"/>
</dbReference>
<gene>
    <name evidence="2" type="ORF">S01H1_20970</name>
</gene>
<dbReference type="Pfam" id="PF04069">
    <property type="entry name" value="OpuAC"/>
    <property type="match status" value="1"/>
</dbReference>
<dbReference type="Gene3D" id="3.40.190.10">
    <property type="entry name" value="Periplasmic binding protein-like II"/>
    <property type="match status" value="1"/>
</dbReference>
<dbReference type="GO" id="GO:0043190">
    <property type="term" value="C:ATP-binding cassette (ABC) transporter complex"/>
    <property type="evidence" value="ECO:0007669"/>
    <property type="project" value="InterPro"/>
</dbReference>
<protein>
    <recommendedName>
        <fullName evidence="1">ABC-type glycine betaine transport system substrate-binding domain-containing protein</fullName>
    </recommendedName>
</protein>
<sequence>MQKVLRALAIMAALFSLALVAVACGDDGEEGGREGPTIRVGAFDFSESHILAEIYAQALEAEGYSVSTGNILPGSPREIIKPALEAGELDLVPEYVGTLLTFLGGEPTSDGAENQAEAKELFEASGVTLLDIAPAQDTNAIVANKETADKYNLGKVSDLEPVASELHFAGPPECPERQFCLIGLEEVYGIEFGEFTPLDFG</sequence>
<accession>X0TDA3</accession>
<evidence type="ECO:0000259" key="1">
    <source>
        <dbReference type="Pfam" id="PF04069"/>
    </source>
</evidence>
<feature type="domain" description="ABC-type glycine betaine transport system substrate-binding" evidence="1">
    <location>
        <begin position="37"/>
        <end position="191"/>
    </location>
</feature>
<reference evidence="2" key="1">
    <citation type="journal article" date="2014" name="Front. Microbiol.">
        <title>High frequency of phylogenetically diverse reductive dehalogenase-homologous genes in deep subseafloor sedimentary metagenomes.</title>
        <authorList>
            <person name="Kawai M."/>
            <person name="Futagami T."/>
            <person name="Toyoda A."/>
            <person name="Takaki Y."/>
            <person name="Nishi S."/>
            <person name="Hori S."/>
            <person name="Arai W."/>
            <person name="Tsubouchi T."/>
            <person name="Morono Y."/>
            <person name="Uchiyama I."/>
            <person name="Ito T."/>
            <person name="Fujiyama A."/>
            <person name="Inagaki F."/>
            <person name="Takami H."/>
        </authorList>
    </citation>
    <scope>NUCLEOTIDE SEQUENCE</scope>
    <source>
        <strain evidence="2">Expedition CK06-06</strain>
    </source>
</reference>
<feature type="non-terminal residue" evidence="2">
    <location>
        <position position="201"/>
    </location>
</feature>
<dbReference type="EMBL" id="BARS01011553">
    <property type="protein sequence ID" value="GAF91199.1"/>
    <property type="molecule type" value="Genomic_DNA"/>
</dbReference>
<dbReference type="AlphaFoldDB" id="X0TDA3"/>
<comment type="caution">
    <text evidence="2">The sequence shown here is derived from an EMBL/GenBank/DDBJ whole genome shotgun (WGS) entry which is preliminary data.</text>
</comment>
<organism evidence="2">
    <name type="scientific">marine sediment metagenome</name>
    <dbReference type="NCBI Taxonomy" id="412755"/>
    <lineage>
        <taxon>unclassified sequences</taxon>
        <taxon>metagenomes</taxon>
        <taxon>ecological metagenomes</taxon>
    </lineage>
</organism>
<dbReference type="PROSITE" id="PS51257">
    <property type="entry name" value="PROKAR_LIPOPROTEIN"/>
    <property type="match status" value="1"/>
</dbReference>
<proteinExistence type="predicted"/>
<dbReference type="InterPro" id="IPR007210">
    <property type="entry name" value="ABC_Gly_betaine_transp_sub-bd"/>
</dbReference>
<dbReference type="GO" id="GO:0022857">
    <property type="term" value="F:transmembrane transporter activity"/>
    <property type="evidence" value="ECO:0007669"/>
    <property type="project" value="InterPro"/>
</dbReference>
<evidence type="ECO:0000313" key="2">
    <source>
        <dbReference type="EMBL" id="GAF91199.1"/>
    </source>
</evidence>
<name>X0TDA3_9ZZZZ</name>